<reference evidence="2" key="1">
    <citation type="journal article" date="2014" name="Front. Microbiol.">
        <title>High frequency of phylogenetically diverse reductive dehalogenase-homologous genes in deep subseafloor sedimentary metagenomes.</title>
        <authorList>
            <person name="Kawai M."/>
            <person name="Futagami T."/>
            <person name="Toyoda A."/>
            <person name="Takaki Y."/>
            <person name="Nishi S."/>
            <person name="Hori S."/>
            <person name="Arai W."/>
            <person name="Tsubouchi T."/>
            <person name="Morono Y."/>
            <person name="Uchiyama I."/>
            <person name="Ito T."/>
            <person name="Fujiyama A."/>
            <person name="Inagaki F."/>
            <person name="Takami H."/>
        </authorList>
    </citation>
    <scope>NUCLEOTIDE SEQUENCE</scope>
    <source>
        <strain evidence="2">Expedition CK06-06</strain>
    </source>
</reference>
<dbReference type="SUPFAM" id="SSF53323">
    <property type="entry name" value="Pyruvate-ferredoxin oxidoreductase, PFOR, domain III"/>
    <property type="match status" value="1"/>
</dbReference>
<organism evidence="2">
    <name type="scientific">marine sediment metagenome</name>
    <dbReference type="NCBI Taxonomy" id="412755"/>
    <lineage>
        <taxon>unclassified sequences</taxon>
        <taxon>metagenomes</taxon>
        <taxon>ecological metagenomes</taxon>
    </lineage>
</organism>
<proteinExistence type="predicted"/>
<evidence type="ECO:0000313" key="2">
    <source>
        <dbReference type="EMBL" id="GAG55334.1"/>
    </source>
</evidence>
<feature type="non-terminal residue" evidence="2">
    <location>
        <position position="54"/>
    </location>
</feature>
<dbReference type="AlphaFoldDB" id="X0YH29"/>
<dbReference type="Gene3D" id="3.40.920.10">
    <property type="entry name" value="Pyruvate-ferredoxin oxidoreductase, PFOR, domain III"/>
    <property type="match status" value="1"/>
</dbReference>
<sequence>MVNIPDYPDVTKLKEEIEKISRSLIFDAKKIAKKAGSTKSSNIVMLGAASPFID</sequence>
<name>X0YH29_9ZZZZ</name>
<dbReference type="InterPro" id="IPR002869">
    <property type="entry name" value="Pyrv_flavodox_OxRed_cen"/>
</dbReference>
<protein>
    <submittedName>
        <fullName evidence="2">Uncharacterized protein</fullName>
    </submittedName>
</protein>
<evidence type="ECO:0000256" key="1">
    <source>
        <dbReference type="ARBA" id="ARBA00023002"/>
    </source>
</evidence>
<keyword evidence="1" id="KW-0560">Oxidoreductase</keyword>
<dbReference type="EMBL" id="BART01008577">
    <property type="protein sequence ID" value="GAG55334.1"/>
    <property type="molecule type" value="Genomic_DNA"/>
</dbReference>
<comment type="caution">
    <text evidence="2">The sequence shown here is derived from an EMBL/GenBank/DDBJ whole genome shotgun (WGS) entry which is preliminary data.</text>
</comment>
<gene>
    <name evidence="2" type="ORF">S01H4_19262</name>
</gene>
<dbReference type="GO" id="GO:0016491">
    <property type="term" value="F:oxidoreductase activity"/>
    <property type="evidence" value="ECO:0007669"/>
    <property type="project" value="UniProtKB-KW"/>
</dbReference>
<accession>X0YH29</accession>